<dbReference type="Ensembl" id="ENSAOWT00000030515.1">
    <property type="protein sequence ID" value="ENSAOWP00000026943.1"/>
    <property type="gene ID" value="ENSAOWG00000018161.1"/>
</dbReference>
<organism evidence="1 2">
    <name type="scientific">Apteryx owenii</name>
    <name type="common">Little spotted kiwi</name>
    <dbReference type="NCBI Taxonomy" id="8824"/>
    <lineage>
        <taxon>Eukaryota</taxon>
        <taxon>Metazoa</taxon>
        <taxon>Chordata</taxon>
        <taxon>Craniata</taxon>
        <taxon>Vertebrata</taxon>
        <taxon>Euteleostomi</taxon>
        <taxon>Archelosauria</taxon>
        <taxon>Archosauria</taxon>
        <taxon>Dinosauria</taxon>
        <taxon>Saurischia</taxon>
        <taxon>Theropoda</taxon>
        <taxon>Coelurosauria</taxon>
        <taxon>Aves</taxon>
        <taxon>Palaeognathae</taxon>
        <taxon>Apterygiformes</taxon>
        <taxon>Apterygidae</taxon>
        <taxon>Apteryx</taxon>
    </lineage>
</organism>
<sequence length="70" mass="7791">MSVFILKFNIAHSIHHYAYLHHLSFSLGISNTHLNLESINSSGFSSHSTSFLLTTIVCTMNLCLLFSFGS</sequence>
<reference evidence="1" key="2">
    <citation type="submission" date="2025-09" db="UniProtKB">
        <authorList>
            <consortium name="Ensembl"/>
        </authorList>
    </citation>
    <scope>IDENTIFICATION</scope>
</reference>
<dbReference type="AlphaFoldDB" id="A0A8B9QL89"/>
<reference evidence="1" key="1">
    <citation type="submission" date="2025-08" db="UniProtKB">
        <authorList>
            <consortium name="Ensembl"/>
        </authorList>
    </citation>
    <scope>IDENTIFICATION</scope>
</reference>
<evidence type="ECO:0000313" key="1">
    <source>
        <dbReference type="Ensembl" id="ENSAOWP00000026943.1"/>
    </source>
</evidence>
<keyword evidence="2" id="KW-1185">Reference proteome</keyword>
<dbReference type="Proteomes" id="UP000694424">
    <property type="component" value="Unplaced"/>
</dbReference>
<protein>
    <submittedName>
        <fullName evidence="1">Uncharacterized protein</fullName>
    </submittedName>
</protein>
<accession>A0A8B9QL89</accession>
<evidence type="ECO:0000313" key="2">
    <source>
        <dbReference type="Proteomes" id="UP000694424"/>
    </source>
</evidence>
<proteinExistence type="predicted"/>
<name>A0A8B9QL89_APTOW</name>